<dbReference type="PANTHER" id="PTHR36978:SF4">
    <property type="entry name" value="P-LOOP CONTAINING NUCLEOSIDE TRIPHOSPHATE HYDROLASE PROTEIN"/>
    <property type="match status" value="1"/>
</dbReference>
<evidence type="ECO:0000313" key="1">
    <source>
        <dbReference type="EMBL" id="GGB60899.1"/>
    </source>
</evidence>
<gene>
    <name evidence="1" type="ORF">GCM10011503_06780</name>
</gene>
<protein>
    <submittedName>
        <fullName evidence="1">Sulfotransferase family protein</fullName>
    </submittedName>
</protein>
<dbReference type="InterPro" id="IPR027417">
    <property type="entry name" value="P-loop_NTPase"/>
</dbReference>
<organism evidence="1 2">
    <name type="scientific">Henriciella pelagia</name>
    <dbReference type="NCBI Taxonomy" id="1977912"/>
    <lineage>
        <taxon>Bacteria</taxon>
        <taxon>Pseudomonadati</taxon>
        <taxon>Pseudomonadota</taxon>
        <taxon>Alphaproteobacteria</taxon>
        <taxon>Hyphomonadales</taxon>
        <taxon>Hyphomonadaceae</taxon>
        <taxon>Henriciella</taxon>
    </lineage>
</organism>
<comment type="caution">
    <text evidence="1">The sequence shown here is derived from an EMBL/GenBank/DDBJ whole genome shotgun (WGS) entry which is preliminary data.</text>
</comment>
<dbReference type="SUPFAM" id="SSF52540">
    <property type="entry name" value="P-loop containing nucleoside triphosphate hydrolases"/>
    <property type="match status" value="1"/>
</dbReference>
<sequence>MSLKVISAGFGRTGTMSLKLALEQLLGAPCHHMEEVVKNGPEQVPLWNDAVDGKADWNAIYDGFSSAVDWPTAAFWRDVHAAFPEAKMILSTRSAESWWKSFSNTILPSLLDERGPPPHLQGWIEMVKKVVIGRSLGGMTDKDGAIAAFEAHEAAVKAAYPEGRLLVHEAKDGWEPLCAFLGVPVPDTPYPRTNSTDEFHELMKSFVEGPQ</sequence>
<dbReference type="Pfam" id="PF17784">
    <property type="entry name" value="Sulfotransfer_4"/>
    <property type="match status" value="1"/>
</dbReference>
<name>A0ABQ1J900_9PROT</name>
<dbReference type="InterPro" id="IPR040632">
    <property type="entry name" value="Sulfotransfer_4"/>
</dbReference>
<evidence type="ECO:0000313" key="2">
    <source>
        <dbReference type="Proteomes" id="UP000628854"/>
    </source>
</evidence>
<proteinExistence type="predicted"/>
<dbReference type="Proteomes" id="UP000628854">
    <property type="component" value="Unassembled WGS sequence"/>
</dbReference>
<keyword evidence="2" id="KW-1185">Reference proteome</keyword>
<dbReference type="PANTHER" id="PTHR36978">
    <property type="entry name" value="P-LOOP CONTAINING NUCLEOTIDE TRIPHOSPHATE HYDROLASE"/>
    <property type="match status" value="1"/>
</dbReference>
<dbReference type="Gene3D" id="3.40.50.300">
    <property type="entry name" value="P-loop containing nucleotide triphosphate hydrolases"/>
    <property type="match status" value="1"/>
</dbReference>
<reference evidence="2" key="1">
    <citation type="journal article" date="2019" name="Int. J. Syst. Evol. Microbiol.">
        <title>The Global Catalogue of Microorganisms (GCM) 10K type strain sequencing project: providing services to taxonomists for standard genome sequencing and annotation.</title>
        <authorList>
            <consortium name="The Broad Institute Genomics Platform"/>
            <consortium name="The Broad Institute Genome Sequencing Center for Infectious Disease"/>
            <person name="Wu L."/>
            <person name="Ma J."/>
        </authorList>
    </citation>
    <scope>NUCLEOTIDE SEQUENCE [LARGE SCALE GENOMIC DNA]</scope>
    <source>
        <strain evidence="2">CGMCC 1.15928</strain>
    </source>
</reference>
<dbReference type="RefSeq" id="WP_084393592.1">
    <property type="nucleotide sequence ID" value="NZ_BMKF01000001.1"/>
</dbReference>
<dbReference type="EMBL" id="BMKF01000001">
    <property type="protein sequence ID" value="GGB60899.1"/>
    <property type="molecule type" value="Genomic_DNA"/>
</dbReference>
<accession>A0ABQ1J900</accession>